<dbReference type="InterPro" id="IPR029058">
    <property type="entry name" value="AB_hydrolase_fold"/>
</dbReference>
<dbReference type="AlphaFoldDB" id="A0A8J6T4Z7"/>
<dbReference type="Pfam" id="PF05728">
    <property type="entry name" value="UPF0227"/>
    <property type="match status" value="1"/>
</dbReference>
<dbReference type="SUPFAM" id="SSF53474">
    <property type="entry name" value="alpha/beta-Hydrolases"/>
    <property type="match status" value="1"/>
</dbReference>
<reference evidence="1 2" key="1">
    <citation type="submission" date="2020-08" db="EMBL/GenBank/DDBJ databases">
        <title>Bridging the membrane lipid divide: bacteria of the FCB group superphylum have the potential to synthesize archaeal ether lipids.</title>
        <authorList>
            <person name="Villanueva L."/>
            <person name="Von Meijenfeldt F.A.B."/>
            <person name="Westbye A.B."/>
            <person name="Yadav S."/>
            <person name="Hopmans E.C."/>
            <person name="Dutilh B.E."/>
            <person name="Sinninghe Damste J.S."/>
        </authorList>
    </citation>
    <scope>NUCLEOTIDE SEQUENCE [LARGE SCALE GENOMIC DNA]</scope>
    <source>
        <strain evidence="1">NIOZ-UU27</strain>
    </source>
</reference>
<dbReference type="GO" id="GO:0016787">
    <property type="term" value="F:hydrolase activity"/>
    <property type="evidence" value="ECO:0007669"/>
    <property type="project" value="UniProtKB-KW"/>
</dbReference>
<keyword evidence="1" id="KW-0378">Hydrolase</keyword>
<proteinExistence type="predicted"/>
<protein>
    <submittedName>
        <fullName evidence="1">Alpha/beta hydrolase</fullName>
    </submittedName>
</protein>
<sequence>MIHRIFIHGLESSNKGTKAVFFRKKYPHMIIPTFTGNLPERMEKLNWILSNKSDIRIVGSSFGGLMAALFAMENGSQVKRMILLAPAINMIGLAPQKQGKISVPVSIYHGRDDEVISLTDIDPVAKEIFTDLSFNIVDDDHFLHKTFKTLGWDVLLA</sequence>
<accession>A0A8J6T4Z7</accession>
<organism evidence="1 2">
    <name type="scientific">Candidatus Desulfacyla euxinica</name>
    <dbReference type="NCBI Taxonomy" id="2841693"/>
    <lineage>
        <taxon>Bacteria</taxon>
        <taxon>Deltaproteobacteria</taxon>
        <taxon>Candidatus Desulfacyla</taxon>
    </lineage>
</organism>
<dbReference type="Gene3D" id="3.40.50.1820">
    <property type="entry name" value="alpha/beta hydrolase"/>
    <property type="match status" value="1"/>
</dbReference>
<evidence type="ECO:0000313" key="1">
    <source>
        <dbReference type="EMBL" id="MBC8176166.1"/>
    </source>
</evidence>
<dbReference type="InterPro" id="IPR008886">
    <property type="entry name" value="UPF0227/Esterase_YqiA"/>
</dbReference>
<dbReference type="EMBL" id="JACNJD010000102">
    <property type="protein sequence ID" value="MBC8176166.1"/>
    <property type="molecule type" value="Genomic_DNA"/>
</dbReference>
<comment type="caution">
    <text evidence="1">The sequence shown here is derived from an EMBL/GenBank/DDBJ whole genome shotgun (WGS) entry which is preliminary data.</text>
</comment>
<evidence type="ECO:0000313" key="2">
    <source>
        <dbReference type="Proteomes" id="UP000650524"/>
    </source>
</evidence>
<gene>
    <name evidence="1" type="ORF">H8E19_02075</name>
</gene>
<name>A0A8J6T4Z7_9DELT</name>
<dbReference type="Proteomes" id="UP000650524">
    <property type="component" value="Unassembled WGS sequence"/>
</dbReference>